<organism evidence="2 3">
    <name type="scientific">Rasamsonia emersonii (strain ATCC 16479 / CBS 393.64 / IMI 116815)</name>
    <dbReference type="NCBI Taxonomy" id="1408163"/>
    <lineage>
        <taxon>Eukaryota</taxon>
        <taxon>Fungi</taxon>
        <taxon>Dikarya</taxon>
        <taxon>Ascomycota</taxon>
        <taxon>Pezizomycotina</taxon>
        <taxon>Eurotiomycetes</taxon>
        <taxon>Eurotiomycetidae</taxon>
        <taxon>Eurotiales</taxon>
        <taxon>Trichocomaceae</taxon>
        <taxon>Rasamsonia</taxon>
    </lineage>
</organism>
<evidence type="ECO:0000256" key="1">
    <source>
        <dbReference type="SAM" id="MobiDB-lite"/>
    </source>
</evidence>
<proteinExistence type="predicted"/>
<name>A0A0F4YPB5_RASE3</name>
<dbReference type="GeneID" id="25318366"/>
<dbReference type="AlphaFoldDB" id="A0A0F4YPB5"/>
<feature type="region of interest" description="Disordered" evidence="1">
    <location>
        <begin position="62"/>
        <end position="83"/>
    </location>
</feature>
<keyword evidence="3" id="KW-1185">Reference proteome</keyword>
<gene>
    <name evidence="2" type="ORF">T310_6054</name>
</gene>
<evidence type="ECO:0000313" key="3">
    <source>
        <dbReference type="Proteomes" id="UP000053958"/>
    </source>
</evidence>
<sequence length="129" mass="14332">MSSRSSDSVIIAGSILERCELLPSFLASDSIGIRHKISKFSESKPKYYALWRTLQAAGAAPDCVPDRSGMESTETRGFSGPAPWSIGQSPWWWMKCAPLIGRPGKKEQKKDAIGELVLASRLQKREERH</sequence>
<evidence type="ECO:0000313" key="2">
    <source>
        <dbReference type="EMBL" id="KKA19940.1"/>
    </source>
</evidence>
<dbReference type="Proteomes" id="UP000053958">
    <property type="component" value="Unassembled WGS sequence"/>
</dbReference>
<reference evidence="2 3" key="1">
    <citation type="submission" date="2015-04" db="EMBL/GenBank/DDBJ databases">
        <authorList>
            <person name="Heijne W.H."/>
            <person name="Fedorova N.D."/>
            <person name="Nierman W.C."/>
            <person name="Vollebregt A.W."/>
            <person name="Zhao Z."/>
            <person name="Wu L."/>
            <person name="Kumar M."/>
            <person name="Stam H."/>
            <person name="van den Berg M.A."/>
            <person name="Pel H.J."/>
        </authorList>
    </citation>
    <scope>NUCLEOTIDE SEQUENCE [LARGE SCALE GENOMIC DNA]</scope>
    <source>
        <strain evidence="2 3">CBS 393.64</strain>
    </source>
</reference>
<comment type="caution">
    <text evidence="2">The sequence shown here is derived from an EMBL/GenBank/DDBJ whole genome shotgun (WGS) entry which is preliminary data.</text>
</comment>
<accession>A0A0F4YPB5</accession>
<dbReference type="EMBL" id="LASV01000302">
    <property type="protein sequence ID" value="KKA19940.1"/>
    <property type="molecule type" value="Genomic_DNA"/>
</dbReference>
<protein>
    <submittedName>
        <fullName evidence="2">Uncharacterized protein</fullName>
    </submittedName>
</protein>
<dbReference type="RefSeq" id="XP_013326552.1">
    <property type="nucleotide sequence ID" value="XM_013471098.1"/>
</dbReference>